<dbReference type="EC" id="4.2.1.47" evidence="4"/>
<dbReference type="Proteomes" id="UP000515971">
    <property type="component" value="Chromosome"/>
</dbReference>
<evidence type="ECO:0000313" key="10">
    <source>
        <dbReference type="Proteomes" id="UP000515971"/>
    </source>
</evidence>
<dbReference type="Gene3D" id="3.40.50.720">
    <property type="entry name" value="NAD(P)-binding Rossmann-like Domain"/>
    <property type="match status" value="1"/>
</dbReference>
<evidence type="ECO:0000256" key="5">
    <source>
        <dbReference type="ARBA" id="ARBA00022458"/>
    </source>
</evidence>
<gene>
    <name evidence="9" type="ORF">H9L13_06540</name>
</gene>
<evidence type="ECO:0000256" key="6">
    <source>
        <dbReference type="ARBA" id="ARBA00023239"/>
    </source>
</evidence>
<dbReference type="GO" id="GO:0008446">
    <property type="term" value="F:GDP-mannose 4,6-dehydratase activity"/>
    <property type="evidence" value="ECO:0007669"/>
    <property type="project" value="UniProtKB-EC"/>
</dbReference>
<accession>A0A7G9SEW6</accession>
<protein>
    <recommendedName>
        <fullName evidence="4">GDP-mannose 4,6-dehydratase</fullName>
        <ecNumber evidence="4">4.2.1.47</ecNumber>
    </recommendedName>
</protein>
<evidence type="ECO:0000313" key="9">
    <source>
        <dbReference type="EMBL" id="QNN66391.1"/>
    </source>
</evidence>
<dbReference type="GO" id="GO:0042351">
    <property type="term" value="P:'de novo' GDP-L-fucose biosynthetic process"/>
    <property type="evidence" value="ECO:0007669"/>
    <property type="project" value="TreeGrafter"/>
</dbReference>
<evidence type="ECO:0000259" key="8">
    <source>
        <dbReference type="Pfam" id="PF16363"/>
    </source>
</evidence>
<comment type="cofactor">
    <cofactor evidence="2">
        <name>NADP(+)</name>
        <dbReference type="ChEBI" id="CHEBI:58349"/>
    </cofactor>
</comment>
<dbReference type="Gene3D" id="3.90.25.10">
    <property type="entry name" value="UDP-galactose 4-epimerase, domain 1"/>
    <property type="match status" value="1"/>
</dbReference>
<dbReference type="AlphaFoldDB" id="A0A7G9SEW6"/>
<keyword evidence="5" id="KW-0536">Nodulation</keyword>
<proteinExistence type="inferred from homology"/>
<dbReference type="PANTHER" id="PTHR43715:SF1">
    <property type="entry name" value="GDP-MANNOSE 4,6 DEHYDRATASE"/>
    <property type="match status" value="1"/>
</dbReference>
<dbReference type="SUPFAM" id="SSF51735">
    <property type="entry name" value="NAD(P)-binding Rossmann-fold domains"/>
    <property type="match status" value="1"/>
</dbReference>
<name>A0A7G9SEW6_9SPHN</name>
<dbReference type="EMBL" id="CP060718">
    <property type="protein sequence ID" value="QNN66391.1"/>
    <property type="molecule type" value="Genomic_DNA"/>
</dbReference>
<keyword evidence="6" id="KW-0456">Lyase</keyword>
<sequence>MTAREKVALITGVYGQDGSYAAELLAACGYKVVGTTHSRGGHPAANAMAVESWNLRDEQRLGEIVERHRPSEIFNFAAYSTGTGMYDDPVGICEVNGLAVLKILEAIRAVDPSIRFCQASSSEMFGEPVAKPQSELTPFNPRSPYGAAKLYAHNMIGIYRTRFDLFACSAILFNHESPRRTQNFVTRKVSRAAAAISLGLEQAVTLGNLDARRDWGFAGDAVRAMQLMLAADEPEDYVVATGRTQSVRDLCEVAFSHVGLDYRDHVRVNASDFRPAEPRQLVGDPSKAKRKLGWEPTIGFEALVQMMVDADLDRLRAANTTTGA</sequence>
<dbReference type="InterPro" id="IPR036291">
    <property type="entry name" value="NAD(P)-bd_dom_sf"/>
</dbReference>
<evidence type="ECO:0000256" key="7">
    <source>
        <dbReference type="ARBA" id="ARBA00059383"/>
    </source>
</evidence>
<evidence type="ECO:0000256" key="4">
    <source>
        <dbReference type="ARBA" id="ARBA00011989"/>
    </source>
</evidence>
<dbReference type="KEGG" id="slut:H9L13_06540"/>
<comment type="function">
    <text evidence="7">Catalyzes the conversion of GDP-D-mannose to GDP-4-dehydro-6-deoxy-D-mannose.</text>
</comment>
<comment type="catalytic activity">
    <reaction evidence="1">
        <text>GDP-alpha-D-mannose = GDP-4-dehydro-alpha-D-rhamnose + H2O</text>
        <dbReference type="Rhea" id="RHEA:23820"/>
        <dbReference type="ChEBI" id="CHEBI:15377"/>
        <dbReference type="ChEBI" id="CHEBI:57527"/>
        <dbReference type="ChEBI" id="CHEBI:57964"/>
        <dbReference type="EC" id="4.2.1.47"/>
    </reaction>
</comment>
<dbReference type="PANTHER" id="PTHR43715">
    <property type="entry name" value="GDP-MANNOSE 4,6-DEHYDRATASE"/>
    <property type="match status" value="1"/>
</dbReference>
<dbReference type="FunFam" id="3.40.50.720:FF:000924">
    <property type="entry name" value="GDP-mannose 4,6 dehydratase"/>
    <property type="match status" value="1"/>
</dbReference>
<dbReference type="InterPro" id="IPR016040">
    <property type="entry name" value="NAD(P)-bd_dom"/>
</dbReference>
<feature type="domain" description="NAD(P)-binding" evidence="8">
    <location>
        <begin position="9"/>
        <end position="307"/>
    </location>
</feature>
<organism evidence="9 10">
    <name type="scientific">Sphingomonas lutea</name>
    <dbReference type="NCBI Taxonomy" id="1045317"/>
    <lineage>
        <taxon>Bacteria</taxon>
        <taxon>Pseudomonadati</taxon>
        <taxon>Pseudomonadota</taxon>
        <taxon>Alphaproteobacteria</taxon>
        <taxon>Sphingomonadales</taxon>
        <taxon>Sphingomonadaceae</taxon>
        <taxon>Sphingomonas</taxon>
    </lineage>
</organism>
<evidence type="ECO:0000256" key="1">
    <source>
        <dbReference type="ARBA" id="ARBA00000188"/>
    </source>
</evidence>
<reference evidence="9 10" key="1">
    <citation type="submission" date="2020-08" db="EMBL/GenBank/DDBJ databases">
        <title>Genome sequence of Sphingomonas lutea KCTC 23642T.</title>
        <authorList>
            <person name="Hyun D.-W."/>
            <person name="Bae J.-W."/>
        </authorList>
    </citation>
    <scope>NUCLEOTIDE SEQUENCE [LARGE SCALE GENOMIC DNA]</scope>
    <source>
        <strain evidence="9 10">KCTC 23642</strain>
    </source>
</reference>
<evidence type="ECO:0000256" key="2">
    <source>
        <dbReference type="ARBA" id="ARBA00001937"/>
    </source>
</evidence>
<dbReference type="RefSeq" id="WP_187536983.1">
    <property type="nucleotide sequence ID" value="NZ_BAABJT010000001.1"/>
</dbReference>
<comment type="similarity">
    <text evidence="3">Belongs to the NAD(P)-dependent epimerase/dehydratase family. GDP-mannose 4,6-dehydratase subfamily.</text>
</comment>
<dbReference type="CDD" id="cd05260">
    <property type="entry name" value="GDP_MD_SDR_e"/>
    <property type="match status" value="1"/>
</dbReference>
<dbReference type="InterPro" id="IPR006368">
    <property type="entry name" value="GDP_Man_deHydtase"/>
</dbReference>
<dbReference type="Pfam" id="PF16363">
    <property type="entry name" value="GDP_Man_Dehyd"/>
    <property type="match status" value="1"/>
</dbReference>
<keyword evidence="10" id="KW-1185">Reference proteome</keyword>
<evidence type="ECO:0000256" key="3">
    <source>
        <dbReference type="ARBA" id="ARBA00009263"/>
    </source>
</evidence>